<keyword evidence="1" id="KW-0812">Transmembrane</keyword>
<dbReference type="AlphaFoldDB" id="A0AAU7BYS7"/>
<gene>
    <name evidence="2" type="ORF">AAGW17_00805</name>
</gene>
<organism evidence="2">
    <name type="scientific">Rickettsia oklahomensis</name>
    <dbReference type="NCBI Taxonomy" id="3141789"/>
    <lineage>
        <taxon>Bacteria</taxon>
        <taxon>Pseudomonadati</taxon>
        <taxon>Pseudomonadota</taxon>
        <taxon>Alphaproteobacteria</taxon>
        <taxon>Rickettsiales</taxon>
        <taxon>Rickettsiaceae</taxon>
        <taxon>Rickettsieae</taxon>
        <taxon>Rickettsia</taxon>
        <taxon>belli group</taxon>
    </lineage>
</organism>
<accession>A0AAU7BYS7</accession>
<proteinExistence type="predicted"/>
<name>A0AAU7BYS7_9RICK</name>
<feature type="transmembrane region" description="Helical" evidence="1">
    <location>
        <begin position="34"/>
        <end position="56"/>
    </location>
</feature>
<dbReference type="RefSeq" id="WP_347939059.1">
    <property type="nucleotide sequence ID" value="NZ_CP157197.1"/>
</dbReference>
<dbReference type="KEGG" id="rof:AAGW17_00805"/>
<reference evidence="2" key="1">
    <citation type="submission" date="2024-05" db="EMBL/GenBank/DDBJ databases">
        <title>Characterization of a novel Rickettsia species. (Rickettsia oklahomia sp. nov.) from Amblyomma americanum ticks.</title>
        <authorList>
            <person name="Korla P.K."/>
            <person name="Karounos M."/>
            <person name="Wilson J.M."/>
            <person name="Little S.E."/>
            <person name="Qurollo B.A."/>
        </authorList>
    </citation>
    <scope>NUCLEOTIDE SEQUENCE</scope>
    <source>
        <strain evidence="2">Oklahoma-10</strain>
    </source>
</reference>
<feature type="transmembrane region" description="Helical" evidence="1">
    <location>
        <begin position="5"/>
        <end position="22"/>
    </location>
</feature>
<dbReference type="EMBL" id="CP157197">
    <property type="protein sequence ID" value="XBG66440.1"/>
    <property type="molecule type" value="Genomic_DNA"/>
</dbReference>
<protein>
    <submittedName>
        <fullName evidence="2">Uncharacterized protein</fullName>
    </submittedName>
</protein>
<evidence type="ECO:0000313" key="2">
    <source>
        <dbReference type="EMBL" id="XBG66440.1"/>
    </source>
</evidence>
<sequence>MQFTFFVNLPIALVIIAFGIVWMPDSSHLSNELWYWIVVFHSCFGMIALVQGIRILSKYGLL</sequence>
<keyword evidence="1" id="KW-1133">Transmembrane helix</keyword>
<keyword evidence="1" id="KW-0472">Membrane</keyword>
<evidence type="ECO:0000256" key="1">
    <source>
        <dbReference type="SAM" id="Phobius"/>
    </source>
</evidence>